<dbReference type="Gene3D" id="3.40.50.1820">
    <property type="entry name" value="alpha/beta hydrolase"/>
    <property type="match status" value="1"/>
</dbReference>
<proteinExistence type="predicted"/>
<dbReference type="InterPro" id="IPR051049">
    <property type="entry name" value="Dienelactone_hydrolase-like"/>
</dbReference>
<evidence type="ECO:0000313" key="2">
    <source>
        <dbReference type="EMBL" id="AKU14718.1"/>
    </source>
</evidence>
<dbReference type="PANTHER" id="PTHR46623">
    <property type="entry name" value="CARBOXYMETHYLENEBUTENOLIDASE-RELATED"/>
    <property type="match status" value="1"/>
</dbReference>
<dbReference type="InterPro" id="IPR002925">
    <property type="entry name" value="Dienelactn_hydro"/>
</dbReference>
<dbReference type="PATRIC" id="fig|571913.6.peg.114"/>
<evidence type="ECO:0000313" key="3">
    <source>
        <dbReference type="Proteomes" id="UP000066480"/>
    </source>
</evidence>
<protein>
    <submittedName>
        <fullName evidence="2">Dienelactone hydrolase</fullName>
    </submittedName>
</protein>
<feature type="domain" description="Dienelactone hydrolase" evidence="1">
    <location>
        <begin position="5"/>
        <end position="188"/>
    </location>
</feature>
<dbReference type="SUPFAM" id="SSF53474">
    <property type="entry name" value="alpha/beta-Hydrolases"/>
    <property type="match status" value="1"/>
</dbReference>
<dbReference type="InterPro" id="IPR029058">
    <property type="entry name" value="AB_hydrolase_fold"/>
</dbReference>
<keyword evidence="3" id="KW-1185">Reference proteome</keyword>
<reference evidence="2 3" key="1">
    <citation type="submission" date="2015-03" db="EMBL/GenBank/DDBJ databases">
        <title>Luteipulveratus halotolerans sp. nov., a novel actinobacterium (Dermacoccaceae) from Sarawak, Malaysia.</title>
        <authorList>
            <person name="Juboi H."/>
            <person name="Basik A."/>
            <person name="Shamsul S.S."/>
            <person name="Arnold P."/>
            <person name="Schmitt E.K."/>
            <person name="Sanglier J.-J."/>
            <person name="Yeo T."/>
        </authorList>
    </citation>
    <scope>NUCLEOTIDE SEQUENCE [LARGE SCALE GENOMIC DNA]</scope>
    <source>
        <strain evidence="2 3">MN07-A0370</strain>
    </source>
</reference>
<dbReference type="KEGG" id="lmoi:VV02_00575"/>
<accession>A0A0K1JDQ2</accession>
<dbReference type="OrthoDB" id="2834584at2"/>
<organism evidence="2 3">
    <name type="scientific">Luteipulveratus mongoliensis</name>
    <dbReference type="NCBI Taxonomy" id="571913"/>
    <lineage>
        <taxon>Bacteria</taxon>
        <taxon>Bacillati</taxon>
        <taxon>Actinomycetota</taxon>
        <taxon>Actinomycetes</taxon>
        <taxon>Micrococcales</taxon>
        <taxon>Dermacoccaceae</taxon>
        <taxon>Luteipulveratus</taxon>
    </lineage>
</organism>
<dbReference type="STRING" id="571913.VV02_00575"/>
<dbReference type="RefSeq" id="WP_052589241.1">
    <property type="nucleotide sequence ID" value="NZ_CP011112.1"/>
</dbReference>
<name>A0A0K1JDQ2_9MICO</name>
<sequence>MTELVLFHHIQGLTKGVEAFADTLRQAGHTVHTPDSFEGRTFDSIDEGAAYCGEVGFGEIRARGIKAAEELPEQLAYAGFSLGGMPAQQLLQTRPGALGGLFFHTFVEPSEFGTWPEGVPAQIHSMDNDPMFVGEGDIEPAQKFVDSHDEVEMFLYPGDQHLFADSSLPSYDEAATKLVLERSIAFLDRL</sequence>
<dbReference type="Pfam" id="PF01738">
    <property type="entry name" value="DLH"/>
    <property type="match status" value="1"/>
</dbReference>
<dbReference type="EMBL" id="CP011112">
    <property type="protein sequence ID" value="AKU14718.1"/>
    <property type="molecule type" value="Genomic_DNA"/>
</dbReference>
<keyword evidence="2" id="KW-0378">Hydrolase</keyword>
<evidence type="ECO:0000259" key="1">
    <source>
        <dbReference type="Pfam" id="PF01738"/>
    </source>
</evidence>
<gene>
    <name evidence="2" type="ORF">VV02_00575</name>
</gene>
<dbReference type="PANTHER" id="PTHR46623:SF6">
    <property type="entry name" value="ALPHA_BETA-HYDROLASES SUPERFAMILY PROTEIN"/>
    <property type="match status" value="1"/>
</dbReference>
<dbReference type="AlphaFoldDB" id="A0A0K1JDQ2"/>
<dbReference type="Proteomes" id="UP000066480">
    <property type="component" value="Chromosome"/>
</dbReference>
<dbReference type="GO" id="GO:0016787">
    <property type="term" value="F:hydrolase activity"/>
    <property type="evidence" value="ECO:0007669"/>
    <property type="project" value="UniProtKB-KW"/>
</dbReference>